<name>A0A0R1QG48_9LACO</name>
<feature type="transmembrane region" description="Helical" evidence="1">
    <location>
        <begin position="37"/>
        <end position="55"/>
    </location>
</feature>
<comment type="caution">
    <text evidence="2">The sequence shown here is derived from an EMBL/GenBank/DDBJ whole genome shotgun (WGS) entry which is preliminary data.</text>
</comment>
<dbReference type="Proteomes" id="UP000050872">
    <property type="component" value="Unassembled WGS sequence"/>
</dbReference>
<dbReference type="PATRIC" id="fig|1423770.3.peg.742"/>
<keyword evidence="1" id="KW-0472">Membrane</keyword>
<keyword evidence="1" id="KW-1133">Transmembrane helix</keyword>
<keyword evidence="3" id="KW-1185">Reference proteome</keyword>
<dbReference type="EMBL" id="AZEZ01000076">
    <property type="protein sequence ID" value="KRL43577.1"/>
    <property type="molecule type" value="Genomic_DNA"/>
</dbReference>
<protein>
    <submittedName>
        <fullName evidence="2">Uncharacterized protein</fullName>
    </submittedName>
</protein>
<accession>A0A0R1QG48</accession>
<evidence type="ECO:0000313" key="2">
    <source>
        <dbReference type="EMBL" id="KRL43577.1"/>
    </source>
</evidence>
<sequence length="191" mass="21161">MDLKFGKKINAMPLVISLVIGGAIGYCFLLLFNQIGVSILFGVLGFIVSVMFYSINLNGTHGYWQITDEGISYYDYSSTAKKIKAILLPWGLKPTTIDFSKIKLAAIVVGKGMTLPAGIGPEGAIDAGYYLVDQAIDRMDSMYSVELQLTDQKTIDLDISNDMQNAIKVDQMIELLENKTQNKMKLFKQKV</sequence>
<dbReference type="RefSeq" id="WP_057888218.1">
    <property type="nucleotide sequence ID" value="NZ_AZEZ01000076.1"/>
</dbReference>
<evidence type="ECO:0000256" key="1">
    <source>
        <dbReference type="SAM" id="Phobius"/>
    </source>
</evidence>
<proteinExistence type="predicted"/>
<dbReference type="OrthoDB" id="2325021at2"/>
<evidence type="ECO:0000313" key="3">
    <source>
        <dbReference type="Proteomes" id="UP000050872"/>
    </source>
</evidence>
<reference evidence="2 3" key="1">
    <citation type="journal article" date="2015" name="Genome Announc.">
        <title>Expanding the biotechnology potential of lactobacilli through comparative genomics of 213 strains and associated genera.</title>
        <authorList>
            <person name="Sun Z."/>
            <person name="Harris H.M."/>
            <person name="McCann A."/>
            <person name="Guo C."/>
            <person name="Argimon S."/>
            <person name="Zhang W."/>
            <person name="Yang X."/>
            <person name="Jeffery I.B."/>
            <person name="Cooney J.C."/>
            <person name="Kagawa T.F."/>
            <person name="Liu W."/>
            <person name="Song Y."/>
            <person name="Salvetti E."/>
            <person name="Wrobel A."/>
            <person name="Rasinkangas P."/>
            <person name="Parkhill J."/>
            <person name="Rea M.C."/>
            <person name="O'Sullivan O."/>
            <person name="Ritari J."/>
            <person name="Douillard F.P."/>
            <person name="Paul Ross R."/>
            <person name="Yang R."/>
            <person name="Briner A.E."/>
            <person name="Felis G.E."/>
            <person name="de Vos W.M."/>
            <person name="Barrangou R."/>
            <person name="Klaenhammer T.R."/>
            <person name="Caufield P.W."/>
            <person name="Cui Y."/>
            <person name="Zhang H."/>
            <person name="O'Toole P.W."/>
        </authorList>
    </citation>
    <scope>NUCLEOTIDE SEQUENCE [LARGE SCALE GENOMIC DNA]</scope>
    <source>
        <strain evidence="2 3">DSM 14500</strain>
    </source>
</reference>
<dbReference type="STRING" id="1423770.FD29_GL000721"/>
<gene>
    <name evidence="2" type="ORF">FD29_GL000721</name>
</gene>
<organism evidence="2 3">
    <name type="scientific">Companilactobacillus mindensis DSM 14500</name>
    <dbReference type="NCBI Taxonomy" id="1423770"/>
    <lineage>
        <taxon>Bacteria</taxon>
        <taxon>Bacillati</taxon>
        <taxon>Bacillota</taxon>
        <taxon>Bacilli</taxon>
        <taxon>Lactobacillales</taxon>
        <taxon>Lactobacillaceae</taxon>
        <taxon>Companilactobacillus</taxon>
    </lineage>
</organism>
<dbReference type="AlphaFoldDB" id="A0A0R1QG48"/>
<feature type="transmembrane region" description="Helical" evidence="1">
    <location>
        <begin position="12"/>
        <end position="31"/>
    </location>
</feature>
<keyword evidence="1" id="KW-0812">Transmembrane</keyword>